<name>A0A9D7QHV5_9RHOO</name>
<dbReference type="Proteomes" id="UP000808146">
    <property type="component" value="Unassembled WGS sequence"/>
</dbReference>
<organism evidence="3 4">
    <name type="scientific">Candidatus Dechloromonas phosphorivorans</name>
    <dbReference type="NCBI Taxonomy" id="2899244"/>
    <lineage>
        <taxon>Bacteria</taxon>
        <taxon>Pseudomonadati</taxon>
        <taxon>Pseudomonadota</taxon>
        <taxon>Betaproteobacteria</taxon>
        <taxon>Rhodocyclales</taxon>
        <taxon>Azonexaceae</taxon>
        <taxon>Dechloromonas</taxon>
    </lineage>
</organism>
<feature type="compositionally biased region" description="Basic residues" evidence="1">
    <location>
        <begin position="44"/>
        <end position="63"/>
    </location>
</feature>
<protein>
    <submittedName>
        <fullName evidence="3">DNA-processing protein DprA</fullName>
    </submittedName>
</protein>
<evidence type="ECO:0000313" key="3">
    <source>
        <dbReference type="EMBL" id="MBK8890706.1"/>
    </source>
</evidence>
<dbReference type="EMBL" id="JADKBR010000012">
    <property type="protein sequence ID" value="MBK8890706.1"/>
    <property type="molecule type" value="Genomic_DNA"/>
</dbReference>
<feature type="region of interest" description="Disordered" evidence="1">
    <location>
        <begin position="41"/>
        <end position="63"/>
    </location>
</feature>
<dbReference type="InterPro" id="IPR057666">
    <property type="entry name" value="DrpA_SLOG"/>
</dbReference>
<evidence type="ECO:0000256" key="1">
    <source>
        <dbReference type="SAM" id="MobiDB-lite"/>
    </source>
</evidence>
<reference evidence="3" key="1">
    <citation type="submission" date="2020-10" db="EMBL/GenBank/DDBJ databases">
        <title>Connecting structure to function with the recovery of over 1000 high-quality activated sludge metagenome-assembled genomes encoding full-length rRNA genes using long-read sequencing.</title>
        <authorList>
            <person name="Singleton C.M."/>
            <person name="Petriglieri F."/>
            <person name="Kristensen J.M."/>
            <person name="Kirkegaard R.H."/>
            <person name="Michaelsen T.Y."/>
            <person name="Andersen M.H."/>
            <person name="Karst S.M."/>
            <person name="Dueholm M.S."/>
            <person name="Nielsen P.H."/>
            <person name="Albertsen M."/>
        </authorList>
    </citation>
    <scope>NUCLEOTIDE SEQUENCE</scope>
    <source>
        <strain evidence="3">OdNE_18-Q3-R46-58_BAT3C.305</strain>
    </source>
</reference>
<gene>
    <name evidence="3" type="ORF">IPN75_10015</name>
</gene>
<dbReference type="Gene3D" id="3.40.50.450">
    <property type="match status" value="1"/>
</dbReference>
<sequence>MFYVHGNPGMLQKRGLAIVGGRNATPQGLQTAENFARTLAARGPQHHQRPRPRHRRCCASRVR</sequence>
<feature type="domain" description="Smf/DprA SLOG" evidence="2">
    <location>
        <begin position="2"/>
        <end position="43"/>
    </location>
</feature>
<dbReference type="AlphaFoldDB" id="A0A9D7QHV5"/>
<comment type="caution">
    <text evidence="3">The sequence shown here is derived from an EMBL/GenBank/DDBJ whole genome shotgun (WGS) entry which is preliminary data.</text>
</comment>
<dbReference type="SUPFAM" id="SSF102405">
    <property type="entry name" value="MCP/YpsA-like"/>
    <property type="match status" value="1"/>
</dbReference>
<evidence type="ECO:0000313" key="4">
    <source>
        <dbReference type="Proteomes" id="UP000808146"/>
    </source>
</evidence>
<evidence type="ECO:0000259" key="2">
    <source>
        <dbReference type="Pfam" id="PF02481"/>
    </source>
</evidence>
<accession>A0A9D7QHV5</accession>
<dbReference type="Pfam" id="PF02481">
    <property type="entry name" value="DNA_processg_A"/>
    <property type="match status" value="1"/>
</dbReference>
<proteinExistence type="predicted"/>